<dbReference type="InterPro" id="IPR001965">
    <property type="entry name" value="Znf_PHD"/>
</dbReference>
<comment type="caution">
    <text evidence="10">The sequence shown here is derived from an EMBL/GenBank/DDBJ whole genome shotgun (WGS) entry which is preliminary data.</text>
</comment>
<dbReference type="InterPro" id="IPR014001">
    <property type="entry name" value="Helicase_ATP-bd"/>
</dbReference>
<dbReference type="CDD" id="cd17919">
    <property type="entry name" value="DEXHc_Snf"/>
    <property type="match status" value="1"/>
</dbReference>
<evidence type="ECO:0000256" key="5">
    <source>
        <dbReference type="ARBA" id="ARBA00022833"/>
    </source>
</evidence>
<dbReference type="PANTHER" id="PTHR10799">
    <property type="entry name" value="SNF2/RAD54 HELICASE FAMILY"/>
    <property type="match status" value="1"/>
</dbReference>
<keyword evidence="11" id="KW-1185">Reference proteome</keyword>
<protein>
    <submittedName>
        <fullName evidence="10">Uncharacterized protein</fullName>
    </submittedName>
</protein>
<gene>
    <name evidence="10" type="ORF">TCE0_015r02151</name>
</gene>
<dbReference type="Gene3D" id="3.40.50.10810">
    <property type="entry name" value="Tandem AAA-ATPase domain"/>
    <property type="match status" value="1"/>
</dbReference>
<dbReference type="Pfam" id="PF00176">
    <property type="entry name" value="SNF2-rel_dom"/>
    <property type="match status" value="1"/>
</dbReference>
<proteinExistence type="predicted"/>
<dbReference type="GO" id="GO:0008270">
    <property type="term" value="F:zinc ion binding"/>
    <property type="evidence" value="ECO:0007669"/>
    <property type="project" value="UniProtKB-KW"/>
</dbReference>
<dbReference type="SMART" id="SM00487">
    <property type="entry name" value="DEXDc"/>
    <property type="match status" value="1"/>
</dbReference>
<keyword evidence="2" id="KW-0547">Nucleotide-binding</keyword>
<keyword evidence="3" id="KW-0863">Zinc-finger</keyword>
<accession>A0A6V8H3B4</accession>
<keyword evidence="1" id="KW-0479">Metal-binding</keyword>
<keyword evidence="5" id="KW-0862">Zinc</keyword>
<evidence type="ECO:0000256" key="2">
    <source>
        <dbReference type="ARBA" id="ARBA00022741"/>
    </source>
</evidence>
<dbReference type="SMART" id="SM00490">
    <property type="entry name" value="HELICc"/>
    <property type="match status" value="1"/>
</dbReference>
<dbReference type="Proteomes" id="UP000053095">
    <property type="component" value="Unassembled WGS sequence"/>
</dbReference>
<dbReference type="PROSITE" id="PS51192">
    <property type="entry name" value="HELICASE_ATP_BIND_1"/>
    <property type="match status" value="1"/>
</dbReference>
<dbReference type="EMBL" id="DF933811">
    <property type="protein sequence ID" value="GAM34515.1"/>
    <property type="molecule type" value="Genomic_DNA"/>
</dbReference>
<dbReference type="SMART" id="SM00249">
    <property type="entry name" value="PHD"/>
    <property type="match status" value="1"/>
</dbReference>
<evidence type="ECO:0000256" key="4">
    <source>
        <dbReference type="ARBA" id="ARBA00022801"/>
    </source>
</evidence>
<dbReference type="Pfam" id="PF00271">
    <property type="entry name" value="Helicase_C"/>
    <property type="match status" value="1"/>
</dbReference>
<dbReference type="SUPFAM" id="SSF52540">
    <property type="entry name" value="P-loop containing nucleoside triphosphate hydrolases"/>
    <property type="match status" value="2"/>
</dbReference>
<evidence type="ECO:0000256" key="3">
    <source>
        <dbReference type="ARBA" id="ARBA00022771"/>
    </source>
</evidence>
<evidence type="ECO:0000259" key="8">
    <source>
        <dbReference type="PROSITE" id="PS51192"/>
    </source>
</evidence>
<dbReference type="AlphaFoldDB" id="A0A6V8H3B4"/>
<evidence type="ECO:0000256" key="1">
    <source>
        <dbReference type="ARBA" id="ARBA00022723"/>
    </source>
</evidence>
<dbReference type="InterPro" id="IPR001650">
    <property type="entry name" value="Helicase_C-like"/>
</dbReference>
<dbReference type="GO" id="GO:0005524">
    <property type="term" value="F:ATP binding"/>
    <property type="evidence" value="ECO:0007669"/>
    <property type="project" value="InterPro"/>
</dbReference>
<evidence type="ECO:0000256" key="7">
    <source>
        <dbReference type="SAM" id="MobiDB-lite"/>
    </source>
</evidence>
<name>A0A6V8H3B4_TALPI</name>
<dbReference type="InterPro" id="IPR049730">
    <property type="entry name" value="SNF2/RAD54-like_C"/>
</dbReference>
<evidence type="ECO:0000313" key="11">
    <source>
        <dbReference type="Proteomes" id="UP000053095"/>
    </source>
</evidence>
<dbReference type="InterPro" id="IPR038718">
    <property type="entry name" value="SNF2-like_sf"/>
</dbReference>
<dbReference type="InterPro" id="IPR013083">
    <property type="entry name" value="Znf_RING/FYVE/PHD"/>
</dbReference>
<keyword evidence="4" id="KW-0378">Hydrolase</keyword>
<evidence type="ECO:0000256" key="6">
    <source>
        <dbReference type="ARBA" id="ARBA00022840"/>
    </source>
</evidence>
<feature type="domain" description="Helicase C-terminal" evidence="9">
    <location>
        <begin position="407"/>
        <end position="565"/>
    </location>
</feature>
<evidence type="ECO:0000259" key="9">
    <source>
        <dbReference type="PROSITE" id="PS51194"/>
    </source>
</evidence>
<organism evidence="10 11">
    <name type="scientific">Talaromyces pinophilus</name>
    <name type="common">Penicillium pinophilum</name>
    <dbReference type="NCBI Taxonomy" id="128442"/>
    <lineage>
        <taxon>Eukaryota</taxon>
        <taxon>Fungi</taxon>
        <taxon>Dikarya</taxon>
        <taxon>Ascomycota</taxon>
        <taxon>Pezizomycotina</taxon>
        <taxon>Eurotiomycetes</taxon>
        <taxon>Eurotiomycetidae</taxon>
        <taxon>Eurotiales</taxon>
        <taxon>Trichocomaceae</taxon>
        <taxon>Talaromyces</taxon>
        <taxon>Talaromyces sect. Talaromyces</taxon>
    </lineage>
</organism>
<reference evidence="11" key="1">
    <citation type="journal article" date="2015" name="Genome Announc.">
        <title>Draft genome sequence of Talaromyces cellulolyticus strain Y-94, a source of lignocellulosic biomass-degrading enzymes.</title>
        <authorList>
            <person name="Fujii T."/>
            <person name="Koike H."/>
            <person name="Sawayama S."/>
            <person name="Yano S."/>
            <person name="Inoue H."/>
        </authorList>
    </citation>
    <scope>NUCLEOTIDE SEQUENCE [LARGE SCALE GENOMIC DNA]</scope>
    <source>
        <strain evidence="11">Y-94</strain>
    </source>
</reference>
<keyword evidence="6" id="KW-0067">ATP-binding</keyword>
<dbReference type="GO" id="GO:0016787">
    <property type="term" value="F:hydrolase activity"/>
    <property type="evidence" value="ECO:0007669"/>
    <property type="project" value="UniProtKB-KW"/>
</dbReference>
<feature type="region of interest" description="Disordered" evidence="7">
    <location>
        <begin position="328"/>
        <end position="349"/>
    </location>
</feature>
<dbReference type="Gene3D" id="3.30.40.10">
    <property type="entry name" value="Zinc/RING finger domain, C3HC4 (zinc finger)"/>
    <property type="match status" value="1"/>
</dbReference>
<dbReference type="PROSITE" id="PS51194">
    <property type="entry name" value="HELICASE_CTER"/>
    <property type="match status" value="1"/>
</dbReference>
<dbReference type="InterPro" id="IPR027417">
    <property type="entry name" value="P-loop_NTPase"/>
</dbReference>
<dbReference type="InterPro" id="IPR000330">
    <property type="entry name" value="SNF2_N"/>
</dbReference>
<feature type="domain" description="Helicase ATP-binding" evidence="8">
    <location>
        <begin position="74"/>
        <end position="239"/>
    </location>
</feature>
<evidence type="ECO:0000313" key="10">
    <source>
        <dbReference type="EMBL" id="GAM34515.1"/>
    </source>
</evidence>
<sequence>MAAENTPKKRPFTPFVVAHKSKIVPLLGDGKIADKLEEEVNDEDVHSFDEINKQPPGIRTQLKPHQIEGVSFLYGLRKNYANGILGDEMGLGKTLQILAFFQLIKNTEKENHGSFLVVCPLSVLSSWQNEVDTWTTLRAVQWYGNSEKRRSTWQMAKNQAFDIILTTYETVIADNVRISHMGPWSCVVLDEGHRIKNFATKLSISVKGLKTRQRLILTGTPIQNDLSEVWSMCNWLYPELFVKETLQYWKKAFSLSDGNVDPEFLNDVKEFLGIIMLRRLKQSTAAGLELPAKQEVILHLPLTQEQKRLYLEVITGCVGIVEDSAKDGSNHALQTPPASPGSENFTHSISTKHGVQVKGSTRSVTNTLMELRKVCIHPLLVDNMEDGIDDVDTMNRELVHKSSKFVALEKLLDHEVIQNDKKMLIFSGFDYALDCCEALLAAMNIPHLRLDGSTPYAVRRFNVHQFQKQNQHRVFIIATKAGGEGITLTAAEVVVFLDLDWNPQVIAQAEARAHRMGQIKAVTVVKMCTRGTVESQMLDRVNKKLYLASKVITDDPAASSEMSLAEPLESDDTFIRRLISRSFASVTVDHFNVDNLIGMKWEQVVEYCQNTNDVDDYEPTLPIITPPSPSADSFNNQEKLWLSQSARIKTGLFNGMIFSRRRASLKDDIPAGLHPSQRRLGKNRTVYDPEIGYYVDKQSTLCKLGEAVPPMTNGNISKVKADYNTGFKHLKTCMICAKPKKLEECMYCPEAYHKKCVDRRKEPPKNNPTHNAVCTKHSCVKCGLTTNKVGGLLLSCTKCPCAYCIDCVDLNAIKSIDGESPEYRGLGYTSPRHVQYIACGGCMAKARKGERKRTVNPTDRRLLRSIKRARRLASE</sequence>
<dbReference type="Gene3D" id="3.40.50.300">
    <property type="entry name" value="P-loop containing nucleotide triphosphate hydrolases"/>
    <property type="match status" value="1"/>
</dbReference>
<dbReference type="CDD" id="cd18793">
    <property type="entry name" value="SF2_C_SNF"/>
    <property type="match status" value="1"/>
</dbReference>